<feature type="domain" description="RNA polymerase sigma factor 70 region 4 type 2" evidence="8">
    <location>
        <begin position="158"/>
        <end position="209"/>
    </location>
</feature>
<dbReference type="Pfam" id="PF04542">
    <property type="entry name" value="Sigma70_r2"/>
    <property type="match status" value="1"/>
</dbReference>
<evidence type="ECO:0000313" key="9">
    <source>
        <dbReference type="EMBL" id="QDX25099.1"/>
    </source>
</evidence>
<dbReference type="AlphaFoldDB" id="A0A518RCD3"/>
<dbReference type="KEGG" id="ssua:FPZ54_03055"/>
<protein>
    <recommendedName>
        <fullName evidence="6">RNA polymerase sigma factor</fullName>
    </recommendedName>
</protein>
<evidence type="ECO:0000256" key="2">
    <source>
        <dbReference type="ARBA" id="ARBA00023015"/>
    </source>
</evidence>
<dbReference type="InterPro" id="IPR000838">
    <property type="entry name" value="RNA_pol_sigma70_ECF_CS"/>
</dbReference>
<evidence type="ECO:0000256" key="1">
    <source>
        <dbReference type="ARBA" id="ARBA00010641"/>
    </source>
</evidence>
<proteinExistence type="inferred from homology"/>
<dbReference type="PANTHER" id="PTHR43133">
    <property type="entry name" value="RNA POLYMERASE ECF-TYPE SIGMA FACTO"/>
    <property type="match status" value="1"/>
</dbReference>
<evidence type="ECO:0000259" key="7">
    <source>
        <dbReference type="Pfam" id="PF04542"/>
    </source>
</evidence>
<evidence type="ECO:0000256" key="4">
    <source>
        <dbReference type="ARBA" id="ARBA00023125"/>
    </source>
</evidence>
<evidence type="ECO:0000256" key="6">
    <source>
        <dbReference type="RuleBase" id="RU000716"/>
    </source>
</evidence>
<keyword evidence="2 6" id="KW-0805">Transcription regulation</keyword>
<keyword evidence="5 6" id="KW-0804">Transcription</keyword>
<keyword evidence="3 6" id="KW-0731">Sigma factor</keyword>
<dbReference type="Proteomes" id="UP000318055">
    <property type="component" value="Chromosome"/>
</dbReference>
<dbReference type="GO" id="GO:0006352">
    <property type="term" value="P:DNA-templated transcription initiation"/>
    <property type="evidence" value="ECO:0007669"/>
    <property type="project" value="InterPro"/>
</dbReference>
<keyword evidence="10" id="KW-1185">Reference proteome</keyword>
<dbReference type="InterPro" id="IPR014284">
    <property type="entry name" value="RNA_pol_sigma-70_dom"/>
</dbReference>
<reference evidence="9 10" key="1">
    <citation type="submission" date="2019-07" db="EMBL/GenBank/DDBJ databases">
        <title>Sphingomonas alkalisoli sp. nov., isolated from rhizosphere soil of Suaedae salsa.</title>
        <authorList>
            <person name="Zhang H."/>
            <person name="Xu L."/>
            <person name="Zhang J.-X."/>
            <person name="Sun J.-Q."/>
        </authorList>
    </citation>
    <scope>NUCLEOTIDE SEQUENCE [LARGE SCALE GENOMIC DNA]</scope>
    <source>
        <strain evidence="9 10">XS-10</strain>
    </source>
</reference>
<dbReference type="Gene3D" id="1.10.10.10">
    <property type="entry name" value="Winged helix-like DNA-binding domain superfamily/Winged helix DNA-binding domain"/>
    <property type="match status" value="1"/>
</dbReference>
<dbReference type="InterPro" id="IPR039425">
    <property type="entry name" value="RNA_pol_sigma-70-like"/>
</dbReference>
<dbReference type="OrthoDB" id="9784272at2"/>
<keyword evidence="4 6" id="KW-0238">DNA-binding</keyword>
<dbReference type="EMBL" id="CP042239">
    <property type="protein sequence ID" value="QDX25099.1"/>
    <property type="molecule type" value="Genomic_DNA"/>
</dbReference>
<evidence type="ECO:0000259" key="8">
    <source>
        <dbReference type="Pfam" id="PF08281"/>
    </source>
</evidence>
<dbReference type="Pfam" id="PF08281">
    <property type="entry name" value="Sigma70_r4_2"/>
    <property type="match status" value="1"/>
</dbReference>
<dbReference type="InterPro" id="IPR013325">
    <property type="entry name" value="RNA_pol_sigma_r2"/>
</dbReference>
<evidence type="ECO:0000256" key="3">
    <source>
        <dbReference type="ARBA" id="ARBA00023082"/>
    </source>
</evidence>
<dbReference type="InterPro" id="IPR007627">
    <property type="entry name" value="RNA_pol_sigma70_r2"/>
</dbReference>
<feature type="domain" description="RNA polymerase sigma-70 region 2" evidence="7">
    <location>
        <begin position="66"/>
        <end position="125"/>
    </location>
</feature>
<evidence type="ECO:0000256" key="5">
    <source>
        <dbReference type="ARBA" id="ARBA00023163"/>
    </source>
</evidence>
<name>A0A518RCD3_9SPHN</name>
<dbReference type="GO" id="GO:0003677">
    <property type="term" value="F:DNA binding"/>
    <property type="evidence" value="ECO:0007669"/>
    <property type="project" value="UniProtKB-KW"/>
</dbReference>
<dbReference type="PROSITE" id="PS01063">
    <property type="entry name" value="SIGMA70_ECF"/>
    <property type="match status" value="1"/>
</dbReference>
<dbReference type="InterPro" id="IPR013324">
    <property type="entry name" value="RNA_pol_sigma_r3/r4-like"/>
</dbReference>
<dbReference type="PANTHER" id="PTHR43133:SF62">
    <property type="entry name" value="RNA POLYMERASE SIGMA FACTOR SIGZ"/>
    <property type="match status" value="1"/>
</dbReference>
<organism evidence="9 10">
    <name type="scientific">Sphingomonas suaedae</name>
    <dbReference type="NCBI Taxonomy" id="2599297"/>
    <lineage>
        <taxon>Bacteria</taxon>
        <taxon>Pseudomonadati</taxon>
        <taxon>Pseudomonadota</taxon>
        <taxon>Alphaproteobacteria</taxon>
        <taxon>Sphingomonadales</taxon>
        <taxon>Sphingomonadaceae</taxon>
        <taxon>Sphingomonas</taxon>
    </lineage>
</organism>
<comment type="similarity">
    <text evidence="1 6">Belongs to the sigma-70 factor family. ECF subfamily.</text>
</comment>
<sequence>MRSRRNWSSIERRVLVRLRRSYRLARVTPSDPSALAARHRLVEALAAVARGDRDALAEVYALTSAKLFGICIRICGEREEAEDVLQEVYVKVWQRAGRFDPARASPITWLAAIARNAAIDRVRARPLRPVESIDAAAQVADARPAADHEIEDAQERARMRDCLARLEDKVSGAIRSAFFGGLTYPQLAERERVPLGTMKTWIRRGLLQLRACLGDG</sequence>
<dbReference type="InterPro" id="IPR013249">
    <property type="entry name" value="RNA_pol_sigma70_r4_t2"/>
</dbReference>
<dbReference type="GO" id="GO:0016987">
    <property type="term" value="F:sigma factor activity"/>
    <property type="evidence" value="ECO:0007669"/>
    <property type="project" value="UniProtKB-KW"/>
</dbReference>
<evidence type="ECO:0000313" key="10">
    <source>
        <dbReference type="Proteomes" id="UP000318055"/>
    </source>
</evidence>
<accession>A0A518RCD3</accession>
<dbReference type="Gene3D" id="1.10.1740.10">
    <property type="match status" value="1"/>
</dbReference>
<dbReference type="InterPro" id="IPR036388">
    <property type="entry name" value="WH-like_DNA-bd_sf"/>
</dbReference>
<dbReference type="SUPFAM" id="SSF88946">
    <property type="entry name" value="Sigma2 domain of RNA polymerase sigma factors"/>
    <property type="match status" value="1"/>
</dbReference>
<dbReference type="NCBIfam" id="TIGR02937">
    <property type="entry name" value="sigma70-ECF"/>
    <property type="match status" value="1"/>
</dbReference>
<gene>
    <name evidence="9" type="ORF">FPZ54_03055</name>
</gene>
<dbReference type="SUPFAM" id="SSF88659">
    <property type="entry name" value="Sigma3 and sigma4 domains of RNA polymerase sigma factors"/>
    <property type="match status" value="1"/>
</dbReference>